<accession>A0ABZ0UNA3</accession>
<protein>
    <submittedName>
        <fullName evidence="1">Uncharacterized protein</fullName>
    </submittedName>
</protein>
<evidence type="ECO:0000313" key="2">
    <source>
        <dbReference type="Proteomes" id="UP001327219"/>
    </source>
</evidence>
<sequence>MAFCRFKKTNYGYGKPIVGSSRELLPGWLVSVTLQPLENCGKSGSVASVETHKNF</sequence>
<keyword evidence="2" id="KW-1185">Reference proteome</keyword>
<dbReference type="RefSeq" id="WP_323733165.1">
    <property type="nucleotide sequence ID" value="NZ_CP110820.1"/>
</dbReference>
<evidence type="ECO:0000313" key="1">
    <source>
        <dbReference type="EMBL" id="WPX96315.1"/>
    </source>
</evidence>
<reference evidence="1 2" key="1">
    <citation type="submission" date="2022-11" db="EMBL/GenBank/DDBJ databases">
        <title>Host association and intracellularity evolved multiple times independently in the Rickettsiales.</title>
        <authorList>
            <person name="Castelli M."/>
            <person name="Nardi T."/>
            <person name="Gammuto L."/>
            <person name="Bellinzona G."/>
            <person name="Sabaneyeva E."/>
            <person name="Potekhin A."/>
            <person name="Serra V."/>
            <person name="Petroni G."/>
            <person name="Sassera D."/>
        </authorList>
    </citation>
    <scope>NUCLEOTIDE SEQUENCE [LARGE SCALE GENOMIC DNA]</scope>
    <source>
        <strain evidence="1 2">NDG2</strain>
    </source>
</reference>
<name>A0ABZ0UNA3_9RICK</name>
<dbReference type="EMBL" id="CP110820">
    <property type="protein sequence ID" value="WPX96315.1"/>
    <property type="molecule type" value="Genomic_DNA"/>
</dbReference>
<dbReference type="Proteomes" id="UP001327219">
    <property type="component" value="Chromosome"/>
</dbReference>
<proteinExistence type="predicted"/>
<organism evidence="1 2">
    <name type="scientific">Candidatus Bandiella euplotis</name>
    <dbReference type="NCBI Taxonomy" id="1664265"/>
    <lineage>
        <taxon>Bacteria</taxon>
        <taxon>Pseudomonadati</taxon>
        <taxon>Pseudomonadota</taxon>
        <taxon>Alphaproteobacteria</taxon>
        <taxon>Rickettsiales</taxon>
        <taxon>Candidatus Midichloriaceae</taxon>
        <taxon>Candidatus Bandiella</taxon>
    </lineage>
</organism>
<gene>
    <name evidence="1" type="ORF">Bandiella_00424</name>
</gene>